<evidence type="ECO:0000313" key="2">
    <source>
        <dbReference type="EMBL" id="KAL1306381.1"/>
    </source>
</evidence>
<evidence type="ECO:0000313" key="3">
    <source>
        <dbReference type="Proteomes" id="UP001562354"/>
    </source>
</evidence>
<gene>
    <name evidence="2" type="ORF">AAFC00_005090</name>
</gene>
<dbReference type="GeneID" id="95978790"/>
<dbReference type="Proteomes" id="UP001562354">
    <property type="component" value="Unassembled WGS sequence"/>
</dbReference>
<dbReference type="EMBL" id="JBFMKM010000004">
    <property type="protein sequence ID" value="KAL1306381.1"/>
    <property type="molecule type" value="Genomic_DNA"/>
</dbReference>
<sequence>MRDAIEQCRRCATLNSPHDRLDVDSLQLARISLHAPGGERESRALDQQEQGPRARLEQQHDDDVDSSEEEDDDYEDTEDEDEGNLPSDDDDDAEYLAERNFICRLARPLYPDQDIRVRVVSDMDLAFTAVVQVKITNDALMNGEEKRTEVAAYRDLFEMVKEERLRRGLSAF</sequence>
<accession>A0ABR3PKU4</accession>
<evidence type="ECO:0000256" key="1">
    <source>
        <dbReference type="SAM" id="MobiDB-lite"/>
    </source>
</evidence>
<comment type="caution">
    <text evidence="2">The sequence shown here is derived from an EMBL/GenBank/DDBJ whole genome shotgun (WGS) entry which is preliminary data.</text>
</comment>
<feature type="compositionally biased region" description="Basic and acidic residues" evidence="1">
    <location>
        <begin position="37"/>
        <end position="61"/>
    </location>
</feature>
<proteinExistence type="predicted"/>
<reference evidence="2 3" key="1">
    <citation type="submission" date="2024-07" db="EMBL/GenBank/DDBJ databases">
        <title>Draft sequence of the Neodothiora populina.</title>
        <authorList>
            <person name="Drown D.D."/>
            <person name="Schuette U.S."/>
            <person name="Buechlein A.B."/>
            <person name="Rusch D.R."/>
            <person name="Winton L.W."/>
            <person name="Adams G.A."/>
        </authorList>
    </citation>
    <scope>NUCLEOTIDE SEQUENCE [LARGE SCALE GENOMIC DNA]</scope>
    <source>
        <strain evidence="2 3">CPC 39397</strain>
    </source>
</reference>
<dbReference type="RefSeq" id="XP_069202654.1">
    <property type="nucleotide sequence ID" value="XM_069344830.1"/>
</dbReference>
<feature type="region of interest" description="Disordered" evidence="1">
    <location>
        <begin position="32"/>
        <end position="92"/>
    </location>
</feature>
<feature type="compositionally biased region" description="Acidic residues" evidence="1">
    <location>
        <begin position="62"/>
        <end position="92"/>
    </location>
</feature>
<protein>
    <submittedName>
        <fullName evidence="2">Uncharacterized protein</fullName>
    </submittedName>
</protein>
<name>A0ABR3PKU4_9PEZI</name>
<keyword evidence="3" id="KW-1185">Reference proteome</keyword>
<organism evidence="2 3">
    <name type="scientific">Neodothiora populina</name>
    <dbReference type="NCBI Taxonomy" id="2781224"/>
    <lineage>
        <taxon>Eukaryota</taxon>
        <taxon>Fungi</taxon>
        <taxon>Dikarya</taxon>
        <taxon>Ascomycota</taxon>
        <taxon>Pezizomycotina</taxon>
        <taxon>Dothideomycetes</taxon>
        <taxon>Dothideomycetidae</taxon>
        <taxon>Dothideales</taxon>
        <taxon>Dothioraceae</taxon>
        <taxon>Neodothiora</taxon>
    </lineage>
</organism>